<dbReference type="RefSeq" id="WP_171198137.1">
    <property type="nucleotide sequence ID" value="NZ_JABEND010000001.1"/>
</dbReference>
<dbReference type="InterPro" id="IPR032818">
    <property type="entry name" value="DedA-like"/>
</dbReference>
<keyword evidence="4 7" id="KW-0812">Transmembrane</keyword>
<dbReference type="AlphaFoldDB" id="A0A849A1S5"/>
<keyword evidence="5 7" id="KW-1133">Transmembrane helix</keyword>
<feature type="transmembrane region" description="Helical" evidence="7">
    <location>
        <begin position="177"/>
        <end position="200"/>
    </location>
</feature>
<name>A0A849A1S5_9ACTN</name>
<comment type="subcellular location">
    <subcellularLocation>
        <location evidence="1 7">Cell membrane</location>
        <topology evidence="1 7">Multi-pass membrane protein</topology>
    </subcellularLocation>
</comment>
<proteinExistence type="inferred from homology"/>
<evidence type="ECO:0000256" key="5">
    <source>
        <dbReference type="ARBA" id="ARBA00022989"/>
    </source>
</evidence>
<dbReference type="PANTHER" id="PTHR30353:SF0">
    <property type="entry name" value="TRANSMEMBRANE PROTEIN"/>
    <property type="match status" value="1"/>
</dbReference>
<evidence type="ECO:0000259" key="9">
    <source>
        <dbReference type="Pfam" id="PF09335"/>
    </source>
</evidence>
<accession>A0A849A1S5</accession>
<keyword evidence="6 7" id="KW-0472">Membrane</keyword>
<reference evidence="10 11" key="1">
    <citation type="submission" date="2020-05" db="EMBL/GenBank/DDBJ databases">
        <title>Nakamurella sp. DB0629 isolated from air conditioner.</title>
        <authorList>
            <person name="Kim D.H."/>
            <person name="Kim D.-U."/>
        </authorList>
    </citation>
    <scope>NUCLEOTIDE SEQUENCE [LARGE SCALE GENOMIC DNA]</scope>
    <source>
        <strain evidence="10 11">DB0629</strain>
    </source>
</reference>
<gene>
    <name evidence="10" type="ORF">HKD39_02025</name>
</gene>
<organism evidence="10 11">
    <name type="scientific">Nakamurella aerolata</name>
    <dbReference type="NCBI Taxonomy" id="1656892"/>
    <lineage>
        <taxon>Bacteria</taxon>
        <taxon>Bacillati</taxon>
        <taxon>Actinomycetota</taxon>
        <taxon>Actinomycetes</taxon>
        <taxon>Nakamurellales</taxon>
        <taxon>Nakamurellaceae</taxon>
        <taxon>Nakamurella</taxon>
    </lineage>
</organism>
<dbReference type="Proteomes" id="UP000562984">
    <property type="component" value="Unassembled WGS sequence"/>
</dbReference>
<evidence type="ECO:0000313" key="11">
    <source>
        <dbReference type="Proteomes" id="UP000562984"/>
    </source>
</evidence>
<feature type="region of interest" description="Disordered" evidence="8">
    <location>
        <begin position="211"/>
        <end position="233"/>
    </location>
</feature>
<sequence>MLPLVYGWITEAVRTFVDSPWLFVLVFGVLLGGAFLPGLPGGTVMMTATAAAAASSDPAPRVAFVYLSAIAGAFVGDVIGYTIGRRYGTRLLAHRCLRRARRPVLRARSLMRRHRTTILIAARFLPGGRLSSVLAAGIARVGMPRFLAVAIPVAAVWGVWMTVLGLVGSAVAGRSVIGGPVAAMLISALVTTIGAGIGAWRARSRLRTGREDAPIGAPAPAGQGTQPVSSAQR</sequence>
<dbReference type="EMBL" id="JABEND010000001">
    <property type="protein sequence ID" value="NNG34515.1"/>
    <property type="molecule type" value="Genomic_DNA"/>
</dbReference>
<feature type="compositionally biased region" description="Low complexity" evidence="8">
    <location>
        <begin position="214"/>
        <end position="227"/>
    </location>
</feature>
<evidence type="ECO:0000256" key="3">
    <source>
        <dbReference type="ARBA" id="ARBA00022475"/>
    </source>
</evidence>
<evidence type="ECO:0000256" key="1">
    <source>
        <dbReference type="ARBA" id="ARBA00004651"/>
    </source>
</evidence>
<feature type="transmembrane region" description="Helical" evidence="7">
    <location>
        <begin position="21"/>
        <end position="39"/>
    </location>
</feature>
<protein>
    <recommendedName>
        <fullName evidence="9">VTT domain-containing protein</fullName>
    </recommendedName>
</protein>
<feature type="transmembrane region" description="Helical" evidence="7">
    <location>
        <begin position="63"/>
        <end position="83"/>
    </location>
</feature>
<comment type="similarity">
    <text evidence="2 7">Belongs to the DedA family.</text>
</comment>
<evidence type="ECO:0000256" key="8">
    <source>
        <dbReference type="SAM" id="MobiDB-lite"/>
    </source>
</evidence>
<feature type="transmembrane region" description="Helical" evidence="7">
    <location>
        <begin position="146"/>
        <end position="171"/>
    </location>
</feature>
<feature type="domain" description="VTT" evidence="9">
    <location>
        <begin position="43"/>
        <end position="165"/>
    </location>
</feature>
<comment type="caution">
    <text evidence="10">The sequence shown here is derived from an EMBL/GenBank/DDBJ whole genome shotgun (WGS) entry which is preliminary data.</text>
</comment>
<evidence type="ECO:0000313" key="10">
    <source>
        <dbReference type="EMBL" id="NNG34515.1"/>
    </source>
</evidence>
<dbReference type="Pfam" id="PF09335">
    <property type="entry name" value="VTT_dom"/>
    <property type="match status" value="1"/>
</dbReference>
<dbReference type="InterPro" id="IPR032816">
    <property type="entry name" value="VTT_dom"/>
</dbReference>
<evidence type="ECO:0000256" key="6">
    <source>
        <dbReference type="ARBA" id="ARBA00023136"/>
    </source>
</evidence>
<evidence type="ECO:0000256" key="7">
    <source>
        <dbReference type="RuleBase" id="RU367016"/>
    </source>
</evidence>
<dbReference type="GO" id="GO:0005886">
    <property type="term" value="C:plasma membrane"/>
    <property type="evidence" value="ECO:0007669"/>
    <property type="project" value="UniProtKB-SubCell"/>
</dbReference>
<keyword evidence="11" id="KW-1185">Reference proteome</keyword>
<dbReference type="PANTHER" id="PTHR30353">
    <property type="entry name" value="INNER MEMBRANE PROTEIN DEDA-RELATED"/>
    <property type="match status" value="1"/>
</dbReference>
<evidence type="ECO:0000256" key="2">
    <source>
        <dbReference type="ARBA" id="ARBA00010792"/>
    </source>
</evidence>
<evidence type="ECO:0000256" key="4">
    <source>
        <dbReference type="ARBA" id="ARBA00022692"/>
    </source>
</evidence>
<keyword evidence="3 7" id="KW-1003">Cell membrane</keyword>